<dbReference type="Pfam" id="PF04860">
    <property type="entry name" value="Phage_portal"/>
    <property type="match status" value="1"/>
</dbReference>
<evidence type="ECO:0000313" key="2">
    <source>
        <dbReference type="EMBL" id="WGM01780.1"/>
    </source>
</evidence>
<name>A0AA95GV49_9GAMM</name>
<protein>
    <submittedName>
        <fullName evidence="2">Phage portal protein</fullName>
    </submittedName>
</protein>
<dbReference type="InterPro" id="IPR006427">
    <property type="entry name" value="Portal_HK97"/>
</dbReference>
<dbReference type="InterPro" id="IPR006944">
    <property type="entry name" value="Phage/GTA_portal"/>
</dbReference>
<evidence type="ECO:0000313" key="3">
    <source>
        <dbReference type="Proteomes" id="UP001177595"/>
    </source>
</evidence>
<evidence type="ECO:0000256" key="1">
    <source>
        <dbReference type="SAM" id="MobiDB-lite"/>
    </source>
</evidence>
<feature type="compositionally biased region" description="Polar residues" evidence="1">
    <location>
        <begin position="408"/>
        <end position="421"/>
    </location>
</feature>
<sequence length="445" mass="49072">MPVFKKIGGFLRRSFSGGNLGGGGWFTFSIKEPYPGAWQKNIELSREEILAYHPIFACITLIASDISKLPLRLKRQGIDIWLDASDTLIPVIKKPNSLQTRNQFFENWLNSKLSSGNTYVFKKRTTKGKVSSLHILDPGRITTLVSDDGEVFYQISVDNVSGIKEAIKVPATEIIHDRFNCLYHPLVGLPPIYACAMAASQGTAIMKNSTRVFVNGGKPGGVIEIPGKISPDAARELKESWESSYGGENAGKTAVLTESAKYNPASASPADSQLVEQLGLTAEICCSVFHVPLYKIGLGQVPSYNNIEALEQQYYSQCLQAHIESIETLLAEGLDLPEKHKIEFDLDALLRMDTSTRFKTYNEGVKGGYLAPNEIRKKENLLAVEGGDTPYLQQQNYSLAALSQRDNNLQKPKGSAPQNAENKTKSLTESEKRACQFIFKGIISK</sequence>
<gene>
    <name evidence="2" type="ORF">QE210_01230</name>
</gene>
<proteinExistence type="predicted"/>
<feature type="region of interest" description="Disordered" evidence="1">
    <location>
        <begin position="408"/>
        <end position="428"/>
    </location>
</feature>
<dbReference type="Proteomes" id="UP001177595">
    <property type="component" value="Chromosome"/>
</dbReference>
<reference evidence="2" key="1">
    <citation type="submission" date="2023-04" db="EMBL/GenBank/DDBJ databases">
        <title>Genome dynamics across the evolutionary transition to endosymbiosis.</title>
        <authorList>
            <person name="Siozios S."/>
            <person name="Nadal-Jimenez P."/>
            <person name="Azagi T."/>
            <person name="Sprong H."/>
            <person name="Frost C.L."/>
            <person name="Parratt S.R."/>
            <person name="Taylor G."/>
            <person name="Brettell L."/>
            <person name="Lew K.C."/>
            <person name="Croft L."/>
            <person name="King K.C."/>
            <person name="Brockhurst M.A."/>
            <person name="Hypsa V."/>
            <person name="Novakova E."/>
            <person name="Darby A.C."/>
            <person name="Hurst G.D.D."/>
        </authorList>
    </citation>
    <scope>NUCLEOTIDE SEQUENCE</scope>
    <source>
        <strain evidence="2">APv</strain>
    </source>
</reference>
<accession>A0AA95GV49</accession>
<dbReference type="NCBIfam" id="TIGR01537">
    <property type="entry name" value="portal_HK97"/>
    <property type="match status" value="1"/>
</dbReference>
<dbReference type="EMBL" id="CP123504">
    <property type="protein sequence ID" value="WGM01780.1"/>
    <property type="molecule type" value="Genomic_DNA"/>
</dbReference>
<organism evidence="2 3">
    <name type="scientific">Arsenophonus nasoniae</name>
    <name type="common">son-killer infecting Nasonia vitripennis</name>
    <dbReference type="NCBI Taxonomy" id="638"/>
    <lineage>
        <taxon>Bacteria</taxon>
        <taxon>Pseudomonadati</taxon>
        <taxon>Pseudomonadota</taxon>
        <taxon>Gammaproteobacteria</taxon>
        <taxon>Enterobacterales</taxon>
        <taxon>Morganellaceae</taxon>
        <taxon>Arsenophonus</taxon>
    </lineage>
</organism>
<dbReference type="AlphaFoldDB" id="A0AA95GV49"/>